<dbReference type="SUPFAM" id="SSF54001">
    <property type="entry name" value="Cysteine proteinases"/>
    <property type="match status" value="1"/>
</dbReference>
<dbReference type="GO" id="GO:0006508">
    <property type="term" value="P:proteolysis"/>
    <property type="evidence" value="ECO:0007669"/>
    <property type="project" value="UniProtKB-KW"/>
</dbReference>
<comment type="catalytic activity">
    <reaction evidence="1">
        <text>Thiol-dependent hydrolysis of ester, thioester, amide, peptide and isopeptide bonds formed by the C-terminal Gly of ubiquitin (a 76-residue protein attached to proteins as an intracellular targeting signal).</text>
        <dbReference type="EC" id="3.4.19.12"/>
    </reaction>
</comment>
<evidence type="ECO:0000256" key="3">
    <source>
        <dbReference type="ARBA" id="ARBA00012759"/>
    </source>
</evidence>
<comment type="similarity">
    <text evidence="2">Belongs to the peptidase C19 family.</text>
</comment>
<dbReference type="Pfam" id="PF06337">
    <property type="entry name" value="DUSP"/>
    <property type="match status" value="3"/>
</dbReference>
<dbReference type="PROSITE" id="PS50042">
    <property type="entry name" value="CNMP_BINDING_3"/>
    <property type="match status" value="1"/>
</dbReference>
<accession>A0A1I8I947</accession>
<dbReference type="SMART" id="SM00100">
    <property type="entry name" value="cNMP"/>
    <property type="match status" value="1"/>
</dbReference>
<dbReference type="GO" id="GO:0016579">
    <property type="term" value="P:protein deubiquitination"/>
    <property type="evidence" value="ECO:0007669"/>
    <property type="project" value="InterPro"/>
</dbReference>
<dbReference type="Pfam" id="PF00443">
    <property type="entry name" value="UCH"/>
    <property type="match status" value="1"/>
</dbReference>
<dbReference type="InterPro" id="IPR001394">
    <property type="entry name" value="Peptidase_C19_UCH"/>
</dbReference>
<feature type="domain" description="DUSP" evidence="11">
    <location>
        <begin position="910"/>
        <end position="1019"/>
    </location>
</feature>
<keyword evidence="4" id="KW-0645">Protease</keyword>
<keyword evidence="7" id="KW-0788">Thiol protease</keyword>
<dbReference type="InterPro" id="IPR018490">
    <property type="entry name" value="cNMP-bd_dom_sf"/>
</dbReference>
<sequence length="1925" mass="216816">HELPIVQAKSDDLKAQLKAQYENVKQLNSSALVKGDTWAVVSARWVKLWKEYVGAEAFYANKLGDENYHPGPIDNSDLIEPDGKLKEGRLAEIDYFFMHKEAWDLLAEYYKTKQSEPIFRKVIEKGKFTRTVEVEVYLLDMKLAELANPDKVISHRFSRASLFSEVESTMRSLFKVPDDRETRLWVSLSGTHYELLTDKDQALENQVYNNQYLVLEVKGTDDKWPRGDAPGSFTISQNSSYLQGTGGRFSAASFANAGSGSQASGSGSSQLEQRRSATPGLCGLSNLGNTCFMNSALQALSNVQMLTEYFLSEKWREELNPDNPLGMHGEIARRYGELIRDMWSGKNWHISPRSFKYAVGQFAPQFSGFQQQDGQELMAFLLDGLHEDLNRIKKKPYVELKDADGRSDHVVAKEAWNDYKLRNDSIIVDLFHGQLKSTLICPDCRKVSVTFDPFCYLSLPVPKERNRLLAFFFVSKDPTKPPLKCKVQVPIEGQITDLCKAIGQQFKVKPDHLLVADVYNNKFHKVYASDDSYTSISNERDYIYVYELDAPANSTKHAVVKVYFVTTAKYSHAFGLPIVFSVPLTDITYANLFQTVTERSCRMLTLNSPDPKSATWWKDHSSTKDDEGICDSGEDDEASPQSPPPLFVLRRSNANLTTENELLEANSSEAEPLSVSSDLYLMARFHPKAKFYFCNEQNAVHFERHSSASMIMQKRTHHLEDCLKLFTEEERLGKKDAWYCPKCKDFKCASKKFDLWCMPKVLVIHLKRFHYDRYYRNKIDDLIEFPTRGLDMTNWLLNPEVQDCATYDLVSVANHYGCLGGGHYTAYGMNYRTGKWHYFDDSSVRESSESEAVTKAAYVLIYVRRDLMPRLGDSSTSVDGVAADAASPGGADRIDTDDDDITDKKDGGSQPEPMEYKNVKQLNAIALEKGDIWSVVSARWVKRWKQYVGAEADCANKLGDENYHPGPIDNSDLIDSDGKLKEGRLAAEIDYFFMHLEAWELLAEYYGTKQPMPIFRKVIEKGRFTRTLEVEVYLLDMKLAELANPDKVISHRFSRASLFSEVESTMRSLFKVPDDRETRLWVSLSGTHYELLTDKGQALENHVSNNQYLVLEVKSSNGQWQCQIHELPIVQAKSDDLKAQLKAQYENVKQLNSSALVKGDTWAVVSARWVKLWKEYVGAEAFYANKLGDENYHPGPIDNSDLIEPDGKLKEGRLAEIDYFFMHLEAWELLAEYYSTKQPMPIFRKVIEKGKFTRTVEVEVYLLDMKLAELANPDKVISHRFSRASLFSEVESTMRSLFKVPDDRETRLWVSLSGTHYELLTDKDQALENQVYNNQYLVLEVKGTDDKWPRGDAPGSFTISQNSSYLQDTGGRFSAAYFANAGYSGKGADGSAAEMGPFPFRLVPMLDEQHDILVLTGLIGLVVVLLAYYAYKRLYWSRSIPIPIDLPKLPRVPLFNDTRPHFRKRDRIRYWVRRVMRQAPLPNVLLEARRQKPAAAVSNILKYLRQVGPRGSVGRVPLARARISAIPDYFLEPEDRDADEPTMLNEFYLAIKSVRIFGSLERSFIMELCKCLEIMELRAGDALFKIGDIDGDMFIVQTGRVQLYMTEDGVQHRFHEFGPNQPVYSLLSFLDVLTGHPRPYRTLSAEAVTDAKVLRIPSRRLVGLFAQQQFQQTMVRIVQVITIRLQRVTFQALNNYLSLSTELFSADRQSLPDCEVLKLQGRIAELSGVPLLVSSKTAASAAAASSSGGAAEAAAAAASASLGDSGSSAAGGQSLIEQAQQQQRHYHQDQTPPVRVYTRSRSRSPSAAESSTAASDAQTVAAAVAASPDAPSVSASNDTDTDFDAAVEKALGNRRTKKGSLEGLEMGELPRRHMSLSLHSGGGGGGSGRRRTSRVPANEQSDAFLSTLMAAAKKVKLVRLWLEDG</sequence>
<evidence type="ECO:0000256" key="1">
    <source>
        <dbReference type="ARBA" id="ARBA00000707"/>
    </source>
</evidence>
<feature type="region of interest" description="Disordered" evidence="8">
    <location>
        <begin position="610"/>
        <end position="646"/>
    </location>
</feature>
<keyword evidence="12" id="KW-1185">Reference proteome</keyword>
<evidence type="ECO:0000256" key="6">
    <source>
        <dbReference type="ARBA" id="ARBA00022801"/>
    </source>
</evidence>
<dbReference type="PANTHER" id="PTHR21646">
    <property type="entry name" value="UBIQUITIN CARBOXYL-TERMINAL HYDROLASE"/>
    <property type="match status" value="1"/>
</dbReference>
<evidence type="ECO:0000313" key="12">
    <source>
        <dbReference type="Proteomes" id="UP000095280"/>
    </source>
</evidence>
<dbReference type="CDD" id="cd00038">
    <property type="entry name" value="CAP_ED"/>
    <property type="match status" value="1"/>
</dbReference>
<feature type="compositionally biased region" description="Low complexity" evidence="8">
    <location>
        <begin position="1767"/>
        <end position="1783"/>
    </location>
</feature>
<dbReference type="InterPro" id="IPR028135">
    <property type="entry name" value="Ub_USP-typ"/>
</dbReference>
<name>A0A1I8I947_9PLAT</name>
<dbReference type="PROSITE" id="PS00973">
    <property type="entry name" value="USP_2"/>
    <property type="match status" value="1"/>
</dbReference>
<evidence type="ECO:0000259" key="11">
    <source>
        <dbReference type="PROSITE" id="PS51283"/>
    </source>
</evidence>
<feature type="region of interest" description="Disordered" evidence="8">
    <location>
        <begin position="1767"/>
        <end position="1897"/>
    </location>
</feature>
<proteinExistence type="inferred from homology"/>
<dbReference type="InterPro" id="IPR000595">
    <property type="entry name" value="cNMP-bd_dom"/>
</dbReference>
<dbReference type="InterPro" id="IPR038765">
    <property type="entry name" value="Papain-like_cys_pep_sf"/>
</dbReference>
<organism evidence="12 13">
    <name type="scientific">Macrostomum lignano</name>
    <dbReference type="NCBI Taxonomy" id="282301"/>
    <lineage>
        <taxon>Eukaryota</taxon>
        <taxon>Metazoa</taxon>
        <taxon>Spiralia</taxon>
        <taxon>Lophotrochozoa</taxon>
        <taxon>Platyhelminthes</taxon>
        <taxon>Rhabditophora</taxon>
        <taxon>Macrostomorpha</taxon>
        <taxon>Macrostomida</taxon>
        <taxon>Macrostomidae</taxon>
        <taxon>Macrostomum</taxon>
    </lineage>
</organism>
<reference evidence="13" key="1">
    <citation type="submission" date="2016-11" db="UniProtKB">
        <authorList>
            <consortium name="WormBaseParasite"/>
        </authorList>
    </citation>
    <scope>IDENTIFICATION</scope>
</reference>
<evidence type="ECO:0000256" key="2">
    <source>
        <dbReference type="ARBA" id="ARBA00009085"/>
    </source>
</evidence>
<dbReference type="SUPFAM" id="SSF143791">
    <property type="entry name" value="DUSP-like"/>
    <property type="match status" value="3"/>
</dbReference>
<feature type="compositionally biased region" description="Acidic residues" evidence="8">
    <location>
        <begin position="628"/>
        <end position="638"/>
    </location>
</feature>
<dbReference type="Gene3D" id="2.60.120.10">
    <property type="entry name" value="Jelly Rolls"/>
    <property type="match status" value="1"/>
</dbReference>
<evidence type="ECO:0000259" key="10">
    <source>
        <dbReference type="PROSITE" id="PS50235"/>
    </source>
</evidence>
<evidence type="ECO:0000256" key="8">
    <source>
        <dbReference type="SAM" id="MobiDB-lite"/>
    </source>
</evidence>
<dbReference type="PROSITE" id="PS51283">
    <property type="entry name" value="DUSP"/>
    <property type="match status" value="3"/>
</dbReference>
<dbReference type="Proteomes" id="UP000095280">
    <property type="component" value="Unplaced"/>
</dbReference>
<dbReference type="InterPro" id="IPR018200">
    <property type="entry name" value="USP_CS"/>
</dbReference>
<dbReference type="InterPro" id="IPR006615">
    <property type="entry name" value="Pept_C19_DUSP"/>
</dbReference>
<dbReference type="PANTHER" id="PTHR21646:SF24">
    <property type="entry name" value="UBIQUITIN CARBOXYL-TERMINAL HYDROLASE"/>
    <property type="match status" value="1"/>
</dbReference>
<feature type="compositionally biased region" description="Basic and acidic residues" evidence="8">
    <location>
        <begin position="617"/>
        <end position="627"/>
    </location>
</feature>
<evidence type="ECO:0000256" key="7">
    <source>
        <dbReference type="ARBA" id="ARBA00022807"/>
    </source>
</evidence>
<evidence type="ECO:0000256" key="4">
    <source>
        <dbReference type="ARBA" id="ARBA00022670"/>
    </source>
</evidence>
<feature type="domain" description="DUSP" evidence="11">
    <location>
        <begin position="1139"/>
        <end position="1247"/>
    </location>
</feature>
<dbReference type="InterPro" id="IPR028889">
    <property type="entry name" value="USP"/>
</dbReference>
<dbReference type="PROSITE" id="PS00972">
    <property type="entry name" value="USP_1"/>
    <property type="match status" value="1"/>
</dbReference>
<dbReference type="Pfam" id="PF14836">
    <property type="entry name" value="Ubiquitin_3"/>
    <property type="match status" value="3"/>
</dbReference>
<evidence type="ECO:0000259" key="9">
    <source>
        <dbReference type="PROSITE" id="PS50042"/>
    </source>
</evidence>
<dbReference type="Gene3D" id="3.30.2230.10">
    <property type="entry name" value="DUSP-like"/>
    <property type="match status" value="3"/>
</dbReference>
<dbReference type="GO" id="GO:0004843">
    <property type="term" value="F:cysteine-type deubiquitinase activity"/>
    <property type="evidence" value="ECO:0007669"/>
    <property type="project" value="UniProtKB-EC"/>
</dbReference>
<feature type="domain" description="DUSP" evidence="11">
    <location>
        <begin position="15"/>
        <end position="123"/>
    </location>
</feature>
<feature type="region of interest" description="Disordered" evidence="8">
    <location>
        <begin position="873"/>
        <end position="915"/>
    </location>
</feature>
<evidence type="ECO:0000313" key="13">
    <source>
        <dbReference type="WBParaSite" id="maker-uti_cns_0010807-snap-gene-0.6-mRNA-1"/>
    </source>
</evidence>
<keyword evidence="6" id="KW-0378">Hydrolase</keyword>
<evidence type="ECO:0000256" key="5">
    <source>
        <dbReference type="ARBA" id="ARBA00022786"/>
    </source>
</evidence>
<feature type="domain" description="USP" evidence="10">
    <location>
        <begin position="282"/>
        <end position="865"/>
    </location>
</feature>
<dbReference type="InterPro" id="IPR014710">
    <property type="entry name" value="RmlC-like_jellyroll"/>
</dbReference>
<dbReference type="WBParaSite" id="maker-uti_cns_0010807-snap-gene-0.6-mRNA-1">
    <property type="protein sequence ID" value="maker-uti_cns_0010807-snap-gene-0.6-mRNA-1"/>
    <property type="gene ID" value="maker-uti_cns_0010807-snap-gene-0.6"/>
</dbReference>
<feature type="compositionally biased region" description="Low complexity" evidence="8">
    <location>
        <begin position="1803"/>
        <end position="1836"/>
    </location>
</feature>
<protein>
    <recommendedName>
        <fullName evidence="3">ubiquitinyl hydrolase 1</fullName>
        <ecNumber evidence="3">3.4.19.12</ecNumber>
    </recommendedName>
</protein>
<keyword evidence="5" id="KW-0833">Ubl conjugation pathway</keyword>
<dbReference type="EC" id="3.4.19.12" evidence="3"/>
<dbReference type="Gene3D" id="3.90.70.10">
    <property type="entry name" value="Cysteine proteinases"/>
    <property type="match status" value="2"/>
</dbReference>
<dbReference type="Gene3D" id="3.10.20.90">
    <property type="entry name" value="Phosphatidylinositol 3-kinase Catalytic Subunit, Chain A, domain 1"/>
    <property type="match status" value="3"/>
</dbReference>
<dbReference type="SMART" id="SM00695">
    <property type="entry name" value="DUSP"/>
    <property type="match status" value="3"/>
</dbReference>
<dbReference type="PROSITE" id="PS50235">
    <property type="entry name" value="USP_3"/>
    <property type="match status" value="1"/>
</dbReference>
<dbReference type="InterPro" id="IPR050185">
    <property type="entry name" value="Ub_carboxyl-term_hydrolase"/>
</dbReference>
<dbReference type="Pfam" id="PF00027">
    <property type="entry name" value="cNMP_binding"/>
    <property type="match status" value="1"/>
</dbReference>
<feature type="domain" description="Cyclic nucleotide-binding" evidence="9">
    <location>
        <begin position="1556"/>
        <end position="1663"/>
    </location>
</feature>
<dbReference type="SUPFAM" id="SSF51206">
    <property type="entry name" value="cAMP-binding domain-like"/>
    <property type="match status" value="1"/>
</dbReference>
<dbReference type="InterPro" id="IPR035927">
    <property type="entry name" value="DUSP-like_sf"/>
</dbReference>
<dbReference type="CDD" id="cd02674">
    <property type="entry name" value="Peptidase_C19R"/>
    <property type="match status" value="1"/>
</dbReference>